<dbReference type="PROSITE" id="PS50967">
    <property type="entry name" value="HRDC"/>
    <property type="match status" value="1"/>
</dbReference>
<dbReference type="InterPro" id="IPR044876">
    <property type="entry name" value="HRDC_dom_sf"/>
</dbReference>
<evidence type="ECO:0000313" key="4">
    <source>
        <dbReference type="Proteomes" id="UP000293360"/>
    </source>
</evidence>
<dbReference type="Proteomes" id="UP000293360">
    <property type="component" value="Unassembled WGS sequence"/>
</dbReference>
<dbReference type="SUPFAM" id="SSF53098">
    <property type="entry name" value="Ribonuclease H-like"/>
    <property type="match status" value="1"/>
</dbReference>
<feature type="region of interest" description="Disordered" evidence="1">
    <location>
        <begin position="313"/>
        <end position="348"/>
    </location>
</feature>
<feature type="compositionally biased region" description="Basic and acidic residues" evidence="1">
    <location>
        <begin position="370"/>
        <end position="380"/>
    </location>
</feature>
<feature type="region of interest" description="Disordered" evidence="1">
    <location>
        <begin position="31"/>
        <end position="59"/>
    </location>
</feature>
<dbReference type="SMART" id="SM00341">
    <property type="entry name" value="HRDC"/>
    <property type="match status" value="1"/>
</dbReference>
<evidence type="ECO:0000259" key="2">
    <source>
        <dbReference type="PROSITE" id="PS50967"/>
    </source>
</evidence>
<accession>A0A4Q4TV54</accession>
<feature type="compositionally biased region" description="Basic residues" evidence="1">
    <location>
        <begin position="47"/>
        <end position="59"/>
    </location>
</feature>
<dbReference type="OrthoDB" id="1920326at2759"/>
<dbReference type="EMBL" id="QJNU01000002">
    <property type="protein sequence ID" value="RYP11411.1"/>
    <property type="molecule type" value="Genomic_DNA"/>
</dbReference>
<name>A0A4Q4TV54_9PEZI</name>
<reference evidence="3 4" key="1">
    <citation type="submission" date="2018-06" db="EMBL/GenBank/DDBJ databases">
        <title>Complete Genomes of Monosporascus.</title>
        <authorList>
            <person name="Robinson A.J."/>
            <person name="Natvig D.O."/>
        </authorList>
    </citation>
    <scope>NUCLEOTIDE SEQUENCE [LARGE SCALE GENOMIC DNA]</scope>
    <source>
        <strain evidence="3 4">CBS 110550</strain>
    </source>
</reference>
<dbReference type="InterPro" id="IPR002121">
    <property type="entry name" value="HRDC_dom"/>
</dbReference>
<organism evidence="3 4">
    <name type="scientific">Monosporascus ibericus</name>
    <dbReference type="NCBI Taxonomy" id="155417"/>
    <lineage>
        <taxon>Eukaryota</taxon>
        <taxon>Fungi</taxon>
        <taxon>Dikarya</taxon>
        <taxon>Ascomycota</taxon>
        <taxon>Pezizomycotina</taxon>
        <taxon>Sordariomycetes</taxon>
        <taxon>Xylariomycetidae</taxon>
        <taxon>Xylariales</taxon>
        <taxon>Xylariales incertae sedis</taxon>
        <taxon>Monosporascus</taxon>
    </lineage>
</organism>
<feature type="region of interest" description="Disordered" evidence="1">
    <location>
        <begin position="366"/>
        <end position="426"/>
    </location>
</feature>
<protein>
    <recommendedName>
        <fullName evidence="2">HRDC domain-containing protein</fullName>
    </recommendedName>
</protein>
<dbReference type="AlphaFoldDB" id="A0A4Q4TV54"/>
<keyword evidence="4" id="KW-1185">Reference proteome</keyword>
<dbReference type="SUPFAM" id="SSF47819">
    <property type="entry name" value="HRDC-like"/>
    <property type="match status" value="1"/>
</dbReference>
<gene>
    <name evidence="3" type="ORF">DL764_000065</name>
</gene>
<feature type="compositionally biased region" description="Low complexity" evidence="1">
    <location>
        <begin position="409"/>
        <end position="421"/>
    </location>
</feature>
<sequence length="478" mass="52392">MEEALAAGNAAQANTASDKLTAPAWPLSYKIPLPFPPRSGNQDPKQRKQRKQSWSHKLYRGPENEEVKALFSTTKQQSEEIARKFLQEYILGPEDSIAPSLRKIIESPGIIKTGVKLSDLHNEVANRRPNDLGLVALAKQVECHLGLPLYKGDDVRKSNWSAPLNSEQCLYAEDDAYASFMLYHCMTAKKSKMNSISAAVPKSLPASIHDKQASSPLVSSPELFKILKNSRLRLGKAANVPPNSVANDDLLQALAQDRPTDTRALDRIKGINPEQIAKFGTGWIAIIKEFLATRRRVSGWKSENQPTRTILSTRTTSELNARGPSRRQNPVGSHTIKPATTTTTPTQDQMVSTIPQLHTGLSFEMAGTKLDGDGQKRACADDSTDSSAFGSPRPMPSTSKLQRKRRRGGYSPYGGSPSLGLAHQQPASSVSCVVQKNPGRREGFAGHEPHGDAAGIDYFADDDESLWAEIFDKSEFTH</sequence>
<dbReference type="Gene3D" id="1.10.150.80">
    <property type="entry name" value="HRDC domain"/>
    <property type="match status" value="1"/>
</dbReference>
<evidence type="ECO:0000256" key="1">
    <source>
        <dbReference type="SAM" id="MobiDB-lite"/>
    </source>
</evidence>
<dbReference type="GO" id="GO:0003676">
    <property type="term" value="F:nucleic acid binding"/>
    <property type="evidence" value="ECO:0007669"/>
    <property type="project" value="InterPro"/>
</dbReference>
<dbReference type="InterPro" id="IPR012337">
    <property type="entry name" value="RNaseH-like_sf"/>
</dbReference>
<dbReference type="Gene3D" id="3.30.420.10">
    <property type="entry name" value="Ribonuclease H-like superfamily/Ribonuclease H"/>
    <property type="match status" value="1"/>
</dbReference>
<dbReference type="InterPro" id="IPR010997">
    <property type="entry name" value="HRDC-like_sf"/>
</dbReference>
<evidence type="ECO:0000313" key="3">
    <source>
        <dbReference type="EMBL" id="RYP11411.1"/>
    </source>
</evidence>
<comment type="caution">
    <text evidence="3">The sequence shown here is derived from an EMBL/GenBank/DDBJ whole genome shotgun (WGS) entry which is preliminary data.</text>
</comment>
<dbReference type="GO" id="GO:0000166">
    <property type="term" value="F:nucleotide binding"/>
    <property type="evidence" value="ECO:0007669"/>
    <property type="project" value="InterPro"/>
</dbReference>
<feature type="domain" description="HRDC" evidence="2">
    <location>
        <begin position="217"/>
        <end position="297"/>
    </location>
</feature>
<dbReference type="Pfam" id="PF00570">
    <property type="entry name" value="HRDC"/>
    <property type="match status" value="1"/>
</dbReference>
<proteinExistence type="predicted"/>
<dbReference type="InterPro" id="IPR036397">
    <property type="entry name" value="RNaseH_sf"/>
</dbReference>